<evidence type="ECO:0000256" key="1">
    <source>
        <dbReference type="ARBA" id="ARBA00004651"/>
    </source>
</evidence>
<dbReference type="EMBL" id="DS985251">
    <property type="protein sequence ID" value="EDV21988.1"/>
    <property type="molecule type" value="Genomic_DNA"/>
</dbReference>
<dbReference type="PANTHER" id="PTHR24249">
    <property type="entry name" value="HISTAMINE RECEPTOR-RELATED G-PROTEIN COUPLED RECEPTOR"/>
    <property type="match status" value="1"/>
</dbReference>
<dbReference type="PROSITE" id="PS50262">
    <property type="entry name" value="G_PROTEIN_RECEP_F1_2"/>
    <property type="match status" value="1"/>
</dbReference>
<dbReference type="KEGG" id="tad:TRIADDRAFT_59535"/>
<dbReference type="InterPro" id="IPR000276">
    <property type="entry name" value="GPCR_Rhodpsn"/>
</dbReference>
<dbReference type="InterPro" id="IPR050569">
    <property type="entry name" value="TAAR"/>
</dbReference>
<dbReference type="Proteomes" id="UP000009022">
    <property type="component" value="Unassembled WGS sequence"/>
</dbReference>
<dbReference type="SUPFAM" id="SSF81321">
    <property type="entry name" value="Family A G protein-coupled receptor-like"/>
    <property type="match status" value="1"/>
</dbReference>
<evidence type="ECO:0000256" key="5">
    <source>
        <dbReference type="ARBA" id="ARBA00023040"/>
    </source>
</evidence>
<evidence type="ECO:0000256" key="4">
    <source>
        <dbReference type="ARBA" id="ARBA00022989"/>
    </source>
</evidence>
<evidence type="ECO:0000259" key="10">
    <source>
        <dbReference type="PROSITE" id="PS50262"/>
    </source>
</evidence>
<dbReference type="RefSeq" id="XP_002115625.1">
    <property type="nucleotide sequence ID" value="XM_002115589.1"/>
</dbReference>
<evidence type="ECO:0000256" key="8">
    <source>
        <dbReference type="ARBA" id="ARBA00023224"/>
    </source>
</evidence>
<dbReference type="Gene3D" id="1.20.1070.10">
    <property type="entry name" value="Rhodopsin 7-helix transmembrane proteins"/>
    <property type="match status" value="1"/>
</dbReference>
<evidence type="ECO:0000256" key="3">
    <source>
        <dbReference type="ARBA" id="ARBA00022692"/>
    </source>
</evidence>
<keyword evidence="4 9" id="KW-1133">Transmembrane helix</keyword>
<keyword evidence="8" id="KW-0807">Transducer</keyword>
<dbReference type="CTD" id="6756730"/>
<dbReference type="InterPro" id="IPR017452">
    <property type="entry name" value="GPCR_Rhodpsn_7TM"/>
</dbReference>
<keyword evidence="6 9" id="KW-0472">Membrane</keyword>
<evidence type="ECO:0000256" key="6">
    <source>
        <dbReference type="ARBA" id="ARBA00023136"/>
    </source>
</evidence>
<dbReference type="PRINTS" id="PR00237">
    <property type="entry name" value="GPCRRHODOPSN"/>
</dbReference>
<dbReference type="HOGENOM" id="CLU_009579_5_0_1"/>
<feature type="transmembrane region" description="Helical" evidence="9">
    <location>
        <begin position="125"/>
        <end position="150"/>
    </location>
</feature>
<feature type="transmembrane region" description="Helical" evidence="9">
    <location>
        <begin position="45"/>
        <end position="66"/>
    </location>
</feature>
<sequence length="305" mass="34373">MESNKTNETVQGPQADIIGICLGSTTIVTNLFMVLVILSNKKLKSVIFTILSSMFLVGVLSASIYILPRWAFAAFIGDSFFCYILPAVGTAFVINLNMHQCLVCIDRYMAVTRPFQYKLRAQTRYVIIILLLVWLTSILTALLPATVTFGQDPINQCQSQLNSTDLRMDYLVGLTTTFILMPMAVIVFCYLRIFYIIKSRSSIIFHQKNNVTQYKSNMIAKNIKAAQQMAVITTFYIIAFLPFITVYLMSHSNPKLGRSLALILRLLFIVAFAVPAINPILYAYYVTSLREAIPFLGNLTNDMFV</sequence>
<dbReference type="OMA" id="SKPRIVW"/>
<evidence type="ECO:0000256" key="2">
    <source>
        <dbReference type="ARBA" id="ARBA00022475"/>
    </source>
</evidence>
<dbReference type="GO" id="GO:0005886">
    <property type="term" value="C:plasma membrane"/>
    <property type="evidence" value="ECO:0000318"/>
    <property type="project" value="GO_Central"/>
</dbReference>
<keyword evidence="5" id="KW-0297">G-protein coupled receptor</keyword>
<evidence type="ECO:0000313" key="12">
    <source>
        <dbReference type="Proteomes" id="UP000009022"/>
    </source>
</evidence>
<feature type="transmembrane region" description="Helical" evidence="9">
    <location>
        <begin position="17"/>
        <end position="38"/>
    </location>
</feature>
<keyword evidence="3 9" id="KW-0812">Transmembrane</keyword>
<dbReference type="OrthoDB" id="10042731at2759"/>
<dbReference type="FunCoup" id="B3S5W9">
    <property type="interactions" value="190"/>
</dbReference>
<accession>B3S5W9</accession>
<dbReference type="GeneID" id="6756730"/>
<name>B3S5W9_TRIAD</name>
<proteinExistence type="predicted"/>
<comment type="subcellular location">
    <subcellularLocation>
        <location evidence="1">Cell membrane</location>
        <topology evidence="1">Multi-pass membrane protein</topology>
    </subcellularLocation>
</comment>
<evidence type="ECO:0000256" key="9">
    <source>
        <dbReference type="SAM" id="Phobius"/>
    </source>
</evidence>
<dbReference type="PANTHER" id="PTHR24249:SF372">
    <property type="entry name" value="G-PROTEIN COUPLED RECEPTORS FAMILY 1 PROFILE DOMAIN-CONTAINING PROTEIN"/>
    <property type="match status" value="1"/>
</dbReference>
<feature type="transmembrane region" description="Helical" evidence="9">
    <location>
        <begin position="229"/>
        <end position="250"/>
    </location>
</feature>
<protein>
    <recommendedName>
        <fullName evidence="10">G-protein coupled receptors family 1 profile domain-containing protein</fullName>
    </recommendedName>
</protein>
<dbReference type="STRING" id="10228.B3S5W9"/>
<dbReference type="GO" id="GO:0001609">
    <property type="term" value="F:G protein-coupled adenosine receptor activity"/>
    <property type="evidence" value="ECO:0000318"/>
    <property type="project" value="GO_Central"/>
</dbReference>
<dbReference type="InParanoid" id="B3S5W9"/>
<organism evidence="11 12">
    <name type="scientific">Trichoplax adhaerens</name>
    <name type="common">Trichoplax reptans</name>
    <dbReference type="NCBI Taxonomy" id="10228"/>
    <lineage>
        <taxon>Eukaryota</taxon>
        <taxon>Metazoa</taxon>
        <taxon>Placozoa</taxon>
        <taxon>Uniplacotomia</taxon>
        <taxon>Trichoplacea</taxon>
        <taxon>Trichoplacidae</taxon>
        <taxon>Trichoplax</taxon>
    </lineage>
</organism>
<dbReference type="PhylomeDB" id="B3S5W9"/>
<dbReference type="eggNOG" id="KOG3656">
    <property type="taxonomic scope" value="Eukaryota"/>
</dbReference>
<dbReference type="AlphaFoldDB" id="B3S5W9"/>
<feature type="transmembrane region" description="Helical" evidence="9">
    <location>
        <begin position="72"/>
        <end position="94"/>
    </location>
</feature>
<feature type="transmembrane region" description="Helical" evidence="9">
    <location>
        <begin position="262"/>
        <end position="285"/>
    </location>
</feature>
<gene>
    <name evidence="11" type="ORF">TRIADDRAFT_59535</name>
</gene>
<keyword evidence="2" id="KW-1003">Cell membrane</keyword>
<evidence type="ECO:0000313" key="11">
    <source>
        <dbReference type="EMBL" id="EDV21988.1"/>
    </source>
</evidence>
<keyword evidence="12" id="KW-1185">Reference proteome</keyword>
<reference evidence="11 12" key="1">
    <citation type="journal article" date="2008" name="Nature">
        <title>The Trichoplax genome and the nature of placozoans.</title>
        <authorList>
            <person name="Srivastava M."/>
            <person name="Begovic E."/>
            <person name="Chapman J."/>
            <person name="Putnam N.H."/>
            <person name="Hellsten U."/>
            <person name="Kawashima T."/>
            <person name="Kuo A."/>
            <person name="Mitros T."/>
            <person name="Salamov A."/>
            <person name="Carpenter M.L."/>
            <person name="Signorovitch A.Y."/>
            <person name="Moreno M.A."/>
            <person name="Kamm K."/>
            <person name="Grimwood J."/>
            <person name="Schmutz J."/>
            <person name="Shapiro H."/>
            <person name="Grigoriev I.V."/>
            <person name="Buss L.W."/>
            <person name="Schierwater B."/>
            <person name="Dellaporta S.L."/>
            <person name="Rokhsar D.S."/>
        </authorList>
    </citation>
    <scope>NUCLEOTIDE SEQUENCE [LARGE SCALE GENOMIC DNA]</scope>
    <source>
        <strain evidence="11 12">Grell-BS-1999</strain>
    </source>
</reference>
<feature type="domain" description="G-protein coupled receptors family 1 profile" evidence="10">
    <location>
        <begin position="29"/>
        <end position="282"/>
    </location>
</feature>
<dbReference type="CDD" id="cd00637">
    <property type="entry name" value="7tm_classA_rhodopsin-like"/>
    <property type="match status" value="1"/>
</dbReference>
<keyword evidence="7" id="KW-0675">Receptor</keyword>
<dbReference type="Pfam" id="PF00001">
    <property type="entry name" value="7tm_1"/>
    <property type="match status" value="1"/>
</dbReference>
<evidence type="ECO:0000256" key="7">
    <source>
        <dbReference type="ARBA" id="ARBA00023170"/>
    </source>
</evidence>
<feature type="transmembrane region" description="Helical" evidence="9">
    <location>
        <begin position="170"/>
        <end position="191"/>
    </location>
</feature>
<dbReference type="GO" id="GO:0007186">
    <property type="term" value="P:G protein-coupled receptor signaling pathway"/>
    <property type="evidence" value="ECO:0000318"/>
    <property type="project" value="GO_Central"/>
</dbReference>